<name>A0A7Y3WI76_9HYPH</name>
<sequence length="168" mass="18362">MTGITDRSIDFRNSFETRSGTSKVEHADVWNVGAVFSLLFLIRDLSQNDRILLFILTEKIRTDRGPYETRLGLLPNLVFGASHLLVLLPLAGAAYRELGRLILASCIFLWSFMTALAGLTASCLFLTLTRFGIARSAAGNVPLAILIGGTKPASNHPADNSDPFLVQR</sequence>
<dbReference type="EMBL" id="JABFCN010000059">
    <property type="protein sequence ID" value="NNU40949.1"/>
    <property type="molecule type" value="Genomic_DNA"/>
</dbReference>
<keyword evidence="1" id="KW-0472">Membrane</keyword>
<feature type="transmembrane region" description="Helical" evidence="1">
    <location>
        <begin position="71"/>
        <end position="95"/>
    </location>
</feature>
<dbReference type="Proteomes" id="UP000519972">
    <property type="component" value="Unassembled WGS sequence"/>
</dbReference>
<proteinExistence type="predicted"/>
<evidence type="ECO:0000256" key="1">
    <source>
        <dbReference type="SAM" id="Phobius"/>
    </source>
</evidence>
<evidence type="ECO:0000313" key="2">
    <source>
        <dbReference type="EMBL" id="NNU40949.1"/>
    </source>
</evidence>
<gene>
    <name evidence="2" type="ORF">G9X64_31605</name>
</gene>
<protein>
    <submittedName>
        <fullName evidence="2">Uncharacterized protein</fullName>
    </submittedName>
</protein>
<keyword evidence="1" id="KW-0812">Transmembrane</keyword>
<feature type="transmembrane region" description="Helical" evidence="1">
    <location>
        <begin position="101"/>
        <end position="126"/>
    </location>
</feature>
<accession>A0A7Y3WI76</accession>
<keyword evidence="1" id="KW-1133">Transmembrane helix</keyword>
<reference evidence="2 3" key="1">
    <citation type="submission" date="2020-02" db="EMBL/GenBank/DDBJ databases">
        <authorList>
            <person name="Sun Q."/>
        </authorList>
    </citation>
    <scope>NUCLEOTIDE SEQUENCE [LARGE SCALE GENOMIC DNA]</scope>
    <source>
        <strain evidence="2 3">CCBAU 03386</strain>
    </source>
</reference>
<organism evidence="2 3">
    <name type="scientific">Rhizobium sophorae</name>
    <dbReference type="NCBI Taxonomy" id="1535242"/>
    <lineage>
        <taxon>Bacteria</taxon>
        <taxon>Pseudomonadati</taxon>
        <taxon>Pseudomonadota</taxon>
        <taxon>Alphaproteobacteria</taxon>
        <taxon>Hyphomicrobiales</taxon>
        <taxon>Rhizobiaceae</taxon>
        <taxon>Rhizobium/Agrobacterium group</taxon>
        <taxon>Rhizobium</taxon>
    </lineage>
</organism>
<dbReference type="AlphaFoldDB" id="A0A7Y3WI76"/>
<dbReference type="RefSeq" id="WP_171378101.1">
    <property type="nucleotide sequence ID" value="NZ_JABFCN010000059.1"/>
</dbReference>
<evidence type="ECO:0000313" key="3">
    <source>
        <dbReference type="Proteomes" id="UP000519972"/>
    </source>
</evidence>
<comment type="caution">
    <text evidence="2">The sequence shown here is derived from an EMBL/GenBank/DDBJ whole genome shotgun (WGS) entry which is preliminary data.</text>
</comment>
<keyword evidence="3" id="KW-1185">Reference proteome</keyword>